<dbReference type="EMBL" id="GBXM01035899">
    <property type="protein sequence ID" value="JAH72678.1"/>
    <property type="molecule type" value="Transcribed_RNA"/>
</dbReference>
<reference evidence="1" key="1">
    <citation type="submission" date="2014-11" db="EMBL/GenBank/DDBJ databases">
        <authorList>
            <person name="Amaro Gonzalez C."/>
        </authorList>
    </citation>
    <scope>NUCLEOTIDE SEQUENCE</scope>
</reference>
<evidence type="ECO:0000313" key="1">
    <source>
        <dbReference type="EMBL" id="JAH72678.1"/>
    </source>
</evidence>
<organism evidence="1">
    <name type="scientific">Anguilla anguilla</name>
    <name type="common">European freshwater eel</name>
    <name type="synonym">Muraena anguilla</name>
    <dbReference type="NCBI Taxonomy" id="7936"/>
    <lineage>
        <taxon>Eukaryota</taxon>
        <taxon>Metazoa</taxon>
        <taxon>Chordata</taxon>
        <taxon>Craniata</taxon>
        <taxon>Vertebrata</taxon>
        <taxon>Euteleostomi</taxon>
        <taxon>Actinopterygii</taxon>
        <taxon>Neopterygii</taxon>
        <taxon>Teleostei</taxon>
        <taxon>Anguilliformes</taxon>
        <taxon>Anguillidae</taxon>
        <taxon>Anguilla</taxon>
    </lineage>
</organism>
<proteinExistence type="predicted"/>
<reference evidence="1" key="2">
    <citation type="journal article" date="2015" name="Fish Shellfish Immunol.">
        <title>Early steps in the European eel (Anguilla anguilla)-Vibrio vulnificus interaction in the gills: Role of the RtxA13 toxin.</title>
        <authorList>
            <person name="Callol A."/>
            <person name="Pajuelo D."/>
            <person name="Ebbesson L."/>
            <person name="Teles M."/>
            <person name="MacKenzie S."/>
            <person name="Amaro C."/>
        </authorList>
    </citation>
    <scope>NUCLEOTIDE SEQUENCE</scope>
</reference>
<protein>
    <submittedName>
        <fullName evidence="1">Uncharacterized protein</fullName>
    </submittedName>
</protein>
<accession>A0A0E9V5Z4</accession>
<sequence length="24" mass="2618">MLGSVVSQEAFCCQVQHFDSSESV</sequence>
<dbReference type="AlphaFoldDB" id="A0A0E9V5Z4"/>
<name>A0A0E9V5Z4_ANGAN</name>